<feature type="domain" description="Cation-transporting P-type ATPase C-terminal" evidence="4">
    <location>
        <begin position="16"/>
        <end position="179"/>
    </location>
</feature>
<gene>
    <name evidence="5" type="ORF">MNOR_LOCUS22431</name>
</gene>
<comment type="subcellular location">
    <subcellularLocation>
        <location evidence="1">Cell membrane</location>
        <topology evidence="1">Multi-pass membrane protein</topology>
    </subcellularLocation>
</comment>
<dbReference type="FunFam" id="1.20.1110.10:FF:000095">
    <property type="entry name" value="Sodium/potassium-transporting ATPase subunit alpha-1"/>
    <property type="match status" value="1"/>
</dbReference>
<dbReference type="InterPro" id="IPR006068">
    <property type="entry name" value="ATPase_P-typ_cation-transptr_C"/>
</dbReference>
<feature type="transmembrane region" description="Helical" evidence="3">
    <location>
        <begin position="21"/>
        <end position="44"/>
    </location>
</feature>
<evidence type="ECO:0000256" key="3">
    <source>
        <dbReference type="SAM" id="Phobius"/>
    </source>
</evidence>
<organism evidence="5 6">
    <name type="scientific">Meganyctiphanes norvegica</name>
    <name type="common">Northern krill</name>
    <name type="synonym">Thysanopoda norvegica</name>
    <dbReference type="NCBI Taxonomy" id="48144"/>
    <lineage>
        <taxon>Eukaryota</taxon>
        <taxon>Metazoa</taxon>
        <taxon>Ecdysozoa</taxon>
        <taxon>Arthropoda</taxon>
        <taxon>Crustacea</taxon>
        <taxon>Multicrustacea</taxon>
        <taxon>Malacostraca</taxon>
        <taxon>Eumalacostraca</taxon>
        <taxon>Eucarida</taxon>
        <taxon>Euphausiacea</taxon>
        <taxon>Euphausiidae</taxon>
        <taxon>Meganyctiphanes</taxon>
    </lineage>
</organism>
<dbReference type="Proteomes" id="UP001497623">
    <property type="component" value="Unassembled WGS sequence"/>
</dbReference>
<dbReference type="PANTHER" id="PTHR43294:SF13">
    <property type="entry name" value="SODIUM_POTASSIUM-TRANSPORTING ATPASE SUBUNIT ALPHA"/>
    <property type="match status" value="1"/>
</dbReference>
<keyword evidence="3" id="KW-0472">Membrane</keyword>
<dbReference type="GO" id="GO:0005391">
    <property type="term" value="F:P-type sodium:potassium-exchanging transporter activity"/>
    <property type="evidence" value="ECO:0007669"/>
    <property type="project" value="TreeGrafter"/>
</dbReference>
<dbReference type="EMBL" id="CAXKWB010018861">
    <property type="protein sequence ID" value="CAL4121301.1"/>
    <property type="molecule type" value="Genomic_DNA"/>
</dbReference>
<evidence type="ECO:0000256" key="1">
    <source>
        <dbReference type="ARBA" id="ARBA00004651"/>
    </source>
</evidence>
<evidence type="ECO:0000256" key="2">
    <source>
        <dbReference type="ARBA" id="ARBA00022475"/>
    </source>
</evidence>
<feature type="transmembrane region" description="Helical" evidence="3">
    <location>
        <begin position="155"/>
        <end position="173"/>
    </location>
</feature>
<dbReference type="GO" id="GO:0005886">
    <property type="term" value="C:plasma membrane"/>
    <property type="evidence" value="ECO:0007669"/>
    <property type="project" value="UniProtKB-SubCell"/>
</dbReference>
<name>A0AAV2R9H2_MEGNR</name>
<reference evidence="5 6" key="1">
    <citation type="submission" date="2024-05" db="EMBL/GenBank/DDBJ databases">
        <authorList>
            <person name="Wallberg A."/>
        </authorList>
    </citation>
    <scope>NUCLEOTIDE SEQUENCE [LARGE SCALE GENOMIC DNA]</scope>
</reference>
<dbReference type="PANTHER" id="PTHR43294">
    <property type="entry name" value="SODIUM/POTASSIUM-TRANSPORTING ATPASE SUBUNIT ALPHA"/>
    <property type="match status" value="1"/>
</dbReference>
<feature type="non-terminal residue" evidence="5">
    <location>
        <position position="187"/>
    </location>
</feature>
<dbReference type="GO" id="GO:0036376">
    <property type="term" value="P:sodium ion export across plasma membrane"/>
    <property type="evidence" value="ECO:0007669"/>
    <property type="project" value="TreeGrafter"/>
</dbReference>
<proteinExistence type="predicted"/>
<dbReference type="GO" id="GO:0030007">
    <property type="term" value="P:intracellular potassium ion homeostasis"/>
    <property type="evidence" value="ECO:0007669"/>
    <property type="project" value="TreeGrafter"/>
</dbReference>
<dbReference type="Pfam" id="PF00689">
    <property type="entry name" value="Cation_ATPase_C"/>
    <property type="match status" value="1"/>
</dbReference>
<dbReference type="GO" id="GO:1902600">
    <property type="term" value="P:proton transmembrane transport"/>
    <property type="evidence" value="ECO:0007669"/>
    <property type="project" value="TreeGrafter"/>
</dbReference>
<keyword evidence="6" id="KW-1185">Reference proteome</keyword>
<evidence type="ECO:0000259" key="4">
    <source>
        <dbReference type="Pfam" id="PF00689"/>
    </source>
</evidence>
<dbReference type="InterPro" id="IPR050510">
    <property type="entry name" value="Cation_transp_ATPase_P-type"/>
</dbReference>
<accession>A0AAV2R9H2</accession>
<feature type="transmembrane region" description="Helical" evidence="3">
    <location>
        <begin position="85"/>
        <end position="104"/>
    </location>
</feature>
<dbReference type="PRINTS" id="PR00121">
    <property type="entry name" value="NAKATPASE"/>
</dbReference>
<comment type="caution">
    <text evidence="5">The sequence shown here is derived from an EMBL/GenBank/DDBJ whole genome shotgun (WGS) entry which is preliminary data.</text>
</comment>
<dbReference type="InterPro" id="IPR023298">
    <property type="entry name" value="ATPase_P-typ_TM_dom_sf"/>
</dbReference>
<keyword evidence="2" id="KW-1003">Cell membrane</keyword>
<protein>
    <recommendedName>
        <fullName evidence="4">Cation-transporting P-type ATPase C-terminal domain-containing protein</fullName>
    </recommendedName>
</protein>
<feature type="transmembrane region" description="Helical" evidence="3">
    <location>
        <begin position="124"/>
        <end position="143"/>
    </location>
</feature>
<sequence length="187" mass="21680">MANPVERVLFQFADRLLKYQLLSLALVPIGMIQVLTGIVTYFLVMAENGFLPSDLFGIRERWDSNFVNNLEDSYGQEWTYQDRKILEYTCSTAFFVSIVIVQLANLVICKTRRDSIFQQGMKNWVLNFAICFEIALAAFLSYTPGMDSGLRMYPINWIWWISAIPFALLIFIYDELRRSILRCSPGD</sequence>
<dbReference type="GO" id="GO:1990573">
    <property type="term" value="P:potassium ion import across plasma membrane"/>
    <property type="evidence" value="ECO:0007669"/>
    <property type="project" value="TreeGrafter"/>
</dbReference>
<evidence type="ECO:0000313" key="6">
    <source>
        <dbReference type="Proteomes" id="UP001497623"/>
    </source>
</evidence>
<dbReference type="SUPFAM" id="SSF81665">
    <property type="entry name" value="Calcium ATPase, transmembrane domain M"/>
    <property type="match status" value="1"/>
</dbReference>
<keyword evidence="3" id="KW-1133">Transmembrane helix</keyword>
<dbReference type="GO" id="GO:0006883">
    <property type="term" value="P:intracellular sodium ion homeostasis"/>
    <property type="evidence" value="ECO:0007669"/>
    <property type="project" value="TreeGrafter"/>
</dbReference>
<evidence type="ECO:0000313" key="5">
    <source>
        <dbReference type="EMBL" id="CAL4121301.1"/>
    </source>
</evidence>
<dbReference type="AlphaFoldDB" id="A0AAV2R9H2"/>
<dbReference type="Gene3D" id="1.20.1110.10">
    <property type="entry name" value="Calcium-transporting ATPase, transmembrane domain"/>
    <property type="match status" value="1"/>
</dbReference>
<keyword evidence="3" id="KW-0812">Transmembrane</keyword>